<sequence>MNKDKHSVSVGRIENDKCNVEVENLVTKCTISKKNNNDIVSTTSSGVQSCDKAKEHNRKVPESGIIRKIVLKKSRNGMDILIGKTERGRLVLFHMSRKNFELLLPGEHEYSRFNKVLTEDFEDVRTTPFMNDEVNEGILKMEKVAKMKRLIPVLGEPLMTYTDAEIKERNLKYYNTEVHRACFTLPQFAKEKLFPDGESQQQSTVK</sequence>
<evidence type="ECO:0000313" key="2">
    <source>
        <dbReference type="Proteomes" id="UP000683360"/>
    </source>
</evidence>
<comment type="caution">
    <text evidence="1">The sequence shown here is derived from an EMBL/GenBank/DDBJ whole genome shotgun (WGS) entry which is preliminary data.</text>
</comment>
<protein>
    <submittedName>
        <fullName evidence="1">SpeE</fullName>
        <ecNumber evidence="1">2.5.1.16</ecNumber>
    </submittedName>
</protein>
<gene>
    <name evidence="1" type="ORF">MEDL_47758</name>
</gene>
<reference evidence="1" key="1">
    <citation type="submission" date="2021-03" db="EMBL/GenBank/DDBJ databases">
        <authorList>
            <person name="Bekaert M."/>
        </authorList>
    </citation>
    <scope>NUCLEOTIDE SEQUENCE</scope>
</reference>
<evidence type="ECO:0000313" key="1">
    <source>
        <dbReference type="EMBL" id="CAG2235178.1"/>
    </source>
</evidence>
<dbReference type="GO" id="GO:0004766">
    <property type="term" value="F:spermidine synthase activity"/>
    <property type="evidence" value="ECO:0007669"/>
    <property type="project" value="UniProtKB-EC"/>
</dbReference>
<keyword evidence="1" id="KW-0808">Transferase</keyword>
<organism evidence="1 2">
    <name type="scientific">Mytilus edulis</name>
    <name type="common">Blue mussel</name>
    <dbReference type="NCBI Taxonomy" id="6550"/>
    <lineage>
        <taxon>Eukaryota</taxon>
        <taxon>Metazoa</taxon>
        <taxon>Spiralia</taxon>
        <taxon>Lophotrochozoa</taxon>
        <taxon>Mollusca</taxon>
        <taxon>Bivalvia</taxon>
        <taxon>Autobranchia</taxon>
        <taxon>Pteriomorphia</taxon>
        <taxon>Mytilida</taxon>
        <taxon>Mytiloidea</taxon>
        <taxon>Mytilidae</taxon>
        <taxon>Mytilinae</taxon>
        <taxon>Mytilus</taxon>
    </lineage>
</organism>
<keyword evidence="2" id="KW-1185">Reference proteome</keyword>
<proteinExistence type="predicted"/>
<dbReference type="EMBL" id="CAJPWZ010002312">
    <property type="protein sequence ID" value="CAG2235178.1"/>
    <property type="molecule type" value="Genomic_DNA"/>
</dbReference>
<dbReference type="Proteomes" id="UP000683360">
    <property type="component" value="Unassembled WGS sequence"/>
</dbReference>
<accession>A0A8S3TXN4</accession>
<dbReference type="EC" id="2.5.1.16" evidence="1"/>
<dbReference type="AlphaFoldDB" id="A0A8S3TXN4"/>
<name>A0A8S3TXN4_MYTED</name>